<feature type="chain" id="PRO_5028393011" evidence="1">
    <location>
        <begin position="27"/>
        <end position="458"/>
    </location>
</feature>
<protein>
    <submittedName>
        <fullName evidence="2">Membrane protein</fullName>
    </submittedName>
</protein>
<accession>A0A6V8N9T8</accession>
<keyword evidence="3" id="KW-1185">Reference proteome</keyword>
<dbReference type="Proteomes" id="UP000587586">
    <property type="component" value="Unassembled WGS sequence"/>
</dbReference>
<gene>
    <name evidence="2" type="ORF">GMLC_29070</name>
</gene>
<feature type="signal peptide" evidence="1">
    <location>
        <begin position="1"/>
        <end position="26"/>
    </location>
</feature>
<proteinExistence type="predicted"/>
<evidence type="ECO:0000313" key="3">
    <source>
        <dbReference type="Proteomes" id="UP000587586"/>
    </source>
</evidence>
<dbReference type="AlphaFoldDB" id="A0A6V8N9T8"/>
<sequence length="458" mass="48807">MKRNKKLLVAAAAGALTVAAAVPAFALENEFHGSFTAYYDLSNFSAAGNDGGNTLQGIQKSAPTENYFVQRARLGYTAKVSDQVKLNTKFELDYTFWGNSSYSTGRNQGGAIGADSVQMETKNVFLELNYPALSAKIGMMPYNDSFKGILFDADMAGLLFSKDYANASVAAGFFRFGDNGATLGKNAYDMISLDAKYNVNKEFKVGGAYYYIGDHRTNPDQVTVAANATPIGYTSNGTKIFDPADVTITAVPNNDAKIHNLGLNFEGVVGPVTLTGFALKQFGDLSKTVDAKGYALNLGGKMALLGGTLRSEFLYVSGGKDAFYNPGGAGGTEGGGFYDAEMIMLNRDKNAKTIDTAIVYDANNVNQGVIMGSVGYDHACTDKITSSINAGFAAVANNVNKRGTSDYLGTEVNVESNYKLNANTTIGVRAGYLFLGDYFKGLDADNPYDVKVLANFAF</sequence>
<evidence type="ECO:0000313" key="2">
    <source>
        <dbReference type="EMBL" id="GFO69328.1"/>
    </source>
</evidence>
<keyword evidence="1" id="KW-0732">Signal</keyword>
<comment type="caution">
    <text evidence="2">The sequence shown here is derived from an EMBL/GenBank/DDBJ whole genome shotgun (WGS) entry which is preliminary data.</text>
</comment>
<dbReference type="EMBL" id="BLXZ01000005">
    <property type="protein sequence ID" value="GFO69328.1"/>
    <property type="molecule type" value="Genomic_DNA"/>
</dbReference>
<evidence type="ECO:0000256" key="1">
    <source>
        <dbReference type="SAM" id="SignalP"/>
    </source>
</evidence>
<reference evidence="3" key="1">
    <citation type="submission" date="2020-06" db="EMBL/GenBank/DDBJ databases">
        <title>Draft genomic sequecing of Geomonas sp. Red745.</title>
        <authorList>
            <person name="Itoh H."/>
            <person name="Xu Z.X."/>
            <person name="Ushijima N."/>
            <person name="Masuda Y."/>
            <person name="Shiratori Y."/>
            <person name="Senoo K."/>
        </authorList>
    </citation>
    <scope>NUCLEOTIDE SEQUENCE [LARGE SCALE GENOMIC DNA]</scope>
    <source>
        <strain evidence="3">Red745</strain>
    </source>
</reference>
<dbReference type="RefSeq" id="WP_183361896.1">
    <property type="nucleotide sequence ID" value="NZ_BLXZ01000005.1"/>
</dbReference>
<name>A0A6V8N9T8_9BACT</name>
<organism evidence="2 3">
    <name type="scientific">Geomonas limicola</name>
    <dbReference type="NCBI Taxonomy" id="2740186"/>
    <lineage>
        <taxon>Bacteria</taxon>
        <taxon>Pseudomonadati</taxon>
        <taxon>Thermodesulfobacteriota</taxon>
        <taxon>Desulfuromonadia</taxon>
        <taxon>Geobacterales</taxon>
        <taxon>Geobacteraceae</taxon>
        <taxon>Geomonas</taxon>
    </lineage>
</organism>